<protein>
    <recommendedName>
        <fullName evidence="8 9">Outer membrane protein assembly factor BamA</fullName>
    </recommendedName>
</protein>
<dbReference type="InterPro" id="IPR010827">
    <property type="entry name" value="BamA/TamA_POTRA"/>
</dbReference>
<dbReference type="Pfam" id="PF01103">
    <property type="entry name" value="Omp85"/>
    <property type="match status" value="1"/>
</dbReference>
<dbReference type="Pfam" id="PF07244">
    <property type="entry name" value="POTRA"/>
    <property type="match status" value="4"/>
</dbReference>
<dbReference type="AlphaFoldDB" id="A0A4Z0BN20"/>
<comment type="subunit">
    <text evidence="8">Part of the Bam complex.</text>
</comment>
<keyword evidence="2 8" id="KW-1134">Transmembrane beta strand</keyword>
<reference evidence="11 12" key="1">
    <citation type="submission" date="2019-03" db="EMBL/GenBank/DDBJ databases">
        <title>Ramlibacter henchirensis DSM 14656, whole genome shotgun sequence.</title>
        <authorList>
            <person name="Zhang X."/>
            <person name="Feng G."/>
            <person name="Zhu H."/>
        </authorList>
    </citation>
    <scope>NUCLEOTIDE SEQUENCE [LARGE SCALE GENOMIC DNA]</scope>
    <source>
        <strain evidence="11 12">DSM 14656</strain>
    </source>
</reference>
<dbReference type="InterPro" id="IPR039910">
    <property type="entry name" value="D15-like"/>
</dbReference>
<dbReference type="PIRSF" id="PIRSF006076">
    <property type="entry name" value="OM_assembly_OMP85"/>
    <property type="match status" value="1"/>
</dbReference>
<dbReference type="GO" id="GO:0043165">
    <property type="term" value="P:Gram-negative-bacterium-type cell outer membrane assembly"/>
    <property type="evidence" value="ECO:0007669"/>
    <property type="project" value="UniProtKB-UniRule"/>
</dbReference>
<dbReference type="OrthoDB" id="9803054at2"/>
<gene>
    <name evidence="8 11" type="primary">bamA</name>
    <name evidence="11" type="ORF">EZ313_22605</name>
</gene>
<keyword evidence="12" id="KW-1185">Reference proteome</keyword>
<feature type="domain" description="POTRA" evidence="10">
    <location>
        <begin position="31"/>
        <end position="98"/>
    </location>
</feature>
<keyword evidence="5 8" id="KW-0677">Repeat</keyword>
<evidence type="ECO:0000256" key="6">
    <source>
        <dbReference type="ARBA" id="ARBA00023136"/>
    </source>
</evidence>
<feature type="domain" description="POTRA" evidence="10">
    <location>
        <begin position="354"/>
        <end position="428"/>
    </location>
</feature>
<evidence type="ECO:0000256" key="2">
    <source>
        <dbReference type="ARBA" id="ARBA00022452"/>
    </source>
</evidence>
<evidence type="ECO:0000256" key="3">
    <source>
        <dbReference type="ARBA" id="ARBA00022692"/>
    </source>
</evidence>
<dbReference type="InterPro" id="IPR034746">
    <property type="entry name" value="POTRA"/>
</dbReference>
<keyword evidence="3 8" id="KW-0812">Transmembrane</keyword>
<proteinExistence type="inferred from homology"/>
<dbReference type="Proteomes" id="UP000298180">
    <property type="component" value="Unassembled WGS sequence"/>
</dbReference>
<sequence length="764" mass="85089" precursor="true">MKKHLRRIRARTVSGMVAAAFAVNAWAVDPFTVRDIRVEGLQRVEPGTVFASLPFRVGDQYNDEKGSAAIRALFGLGLFKDVRLEVAGDVLVVIVEERPTVAEVDFAGTREFDKEALRKALREIGLTEGRPYDQALADRAEQELRRQYINRSLYGAEVVTTVTPIERNRVNLTFTVTEGEPARIRDIRIVGNRAFNEGTLKGLFDLDTGGWLSWYTKSDRYSRAKLNADLETLRSYYLSRGFLEFTIDSTQVAISPNKQDISITVNITEGERFVVSGVKLEGNFLGKEEEFKSLVRIRAGEPYNADEVAETTKAFTEYFGSFGYAFANVEARPEIDRTRNLVAFTLVADPSRRAYVRRVNIAGNNRTRDEVVRREFRQFESSWYDGDKIRLSRDRIDRLGFFRDINIETVDVPGAPDQVDLNVTVVEKPTGSLQLSAGFSSAERLGLGFSIRQENAFGTGQYLSAELNTSKYNRSVALTSVDPYFTEDGISRAVDVYHRNSRPYEEQGGNYSLATTGAALRFGVPFSEFDTVYFGAGLERTEIRPGTNIPAAYLAFADQAGFTSYNFPFTVGWTRDDRDSAIAPTKGRLQRVAGEASFFGDGRYVRANYQYQQYIPLNKQFTIAFNGELGLGKAIGDRIYPVFKNFYSGGLGSVRGFEQGTLGPRDVTGASIGGTRKITLNGELFTPFPGAGNDRSLRLFGFVDVGNVYGDDERVDFGQLRASAGVGVSWLSPIGPLRLAIAQPVRKFAGDRIQRLQFQIGTAF</sequence>
<dbReference type="RefSeq" id="WP_135265576.1">
    <property type="nucleotide sequence ID" value="NZ_SMLM01000004.1"/>
</dbReference>
<feature type="domain" description="POTRA" evidence="10">
    <location>
        <begin position="99"/>
        <end position="179"/>
    </location>
</feature>
<evidence type="ECO:0000313" key="12">
    <source>
        <dbReference type="Proteomes" id="UP000298180"/>
    </source>
</evidence>
<dbReference type="PROSITE" id="PS51779">
    <property type="entry name" value="POTRA"/>
    <property type="match status" value="5"/>
</dbReference>
<feature type="chain" id="PRO_5021520231" description="Outer membrane protein assembly factor BamA" evidence="8">
    <location>
        <begin position="28"/>
        <end position="764"/>
    </location>
</feature>
<comment type="function">
    <text evidence="8">Part of the outer membrane protein assembly complex, which is involved in assembly and insertion of beta-barrel proteins into the outer membrane.</text>
</comment>
<keyword evidence="6 8" id="KW-0472">Membrane</keyword>
<dbReference type="PANTHER" id="PTHR12815">
    <property type="entry name" value="SORTING AND ASSEMBLY MACHINERY SAMM50 PROTEIN FAMILY MEMBER"/>
    <property type="match status" value="1"/>
</dbReference>
<dbReference type="PANTHER" id="PTHR12815:SF23">
    <property type="entry name" value="OUTER MEMBRANE PROTEIN ASSEMBLY FACTOR BAMA"/>
    <property type="match status" value="1"/>
</dbReference>
<evidence type="ECO:0000256" key="8">
    <source>
        <dbReference type="HAMAP-Rule" id="MF_01430"/>
    </source>
</evidence>
<name>A0A4Z0BN20_9BURK</name>
<dbReference type="NCBIfam" id="TIGR03303">
    <property type="entry name" value="OM_YaeT"/>
    <property type="match status" value="1"/>
</dbReference>
<dbReference type="HAMAP" id="MF_01430">
    <property type="entry name" value="OM_assembly_BamA"/>
    <property type="match status" value="1"/>
</dbReference>
<evidence type="ECO:0000256" key="7">
    <source>
        <dbReference type="ARBA" id="ARBA00023237"/>
    </source>
</evidence>
<feature type="domain" description="POTRA" evidence="10">
    <location>
        <begin position="182"/>
        <end position="270"/>
    </location>
</feature>
<keyword evidence="4 8" id="KW-0732">Signal</keyword>
<dbReference type="Gene3D" id="3.10.20.310">
    <property type="entry name" value="membrane protein fhac"/>
    <property type="match status" value="5"/>
</dbReference>
<evidence type="ECO:0000256" key="5">
    <source>
        <dbReference type="ARBA" id="ARBA00022737"/>
    </source>
</evidence>
<dbReference type="GO" id="GO:0009279">
    <property type="term" value="C:cell outer membrane"/>
    <property type="evidence" value="ECO:0007669"/>
    <property type="project" value="UniProtKB-SubCell"/>
</dbReference>
<dbReference type="InterPro" id="IPR000184">
    <property type="entry name" value="Bac_surfAg_D15"/>
</dbReference>
<comment type="caution">
    <text evidence="11">The sequence shown here is derived from an EMBL/GenBank/DDBJ whole genome shotgun (WGS) entry which is preliminary data.</text>
</comment>
<evidence type="ECO:0000256" key="1">
    <source>
        <dbReference type="ARBA" id="ARBA00004370"/>
    </source>
</evidence>
<keyword evidence="7 8" id="KW-0998">Cell outer membrane</keyword>
<dbReference type="GO" id="GO:0051205">
    <property type="term" value="P:protein insertion into membrane"/>
    <property type="evidence" value="ECO:0007669"/>
    <property type="project" value="UniProtKB-UniRule"/>
</dbReference>
<feature type="domain" description="POTRA" evidence="10">
    <location>
        <begin position="273"/>
        <end position="349"/>
    </location>
</feature>
<comment type="subcellular location">
    <subcellularLocation>
        <location evidence="8">Cell outer membrane</location>
    </subcellularLocation>
    <subcellularLocation>
        <location evidence="1">Membrane</location>
    </subcellularLocation>
</comment>
<evidence type="ECO:0000259" key="10">
    <source>
        <dbReference type="PROSITE" id="PS51779"/>
    </source>
</evidence>
<organism evidence="11 12">
    <name type="scientific">Ramlibacter henchirensis</name>
    <dbReference type="NCBI Taxonomy" id="204072"/>
    <lineage>
        <taxon>Bacteria</taxon>
        <taxon>Pseudomonadati</taxon>
        <taxon>Pseudomonadota</taxon>
        <taxon>Betaproteobacteria</taxon>
        <taxon>Burkholderiales</taxon>
        <taxon>Comamonadaceae</taxon>
        <taxon>Ramlibacter</taxon>
    </lineage>
</organism>
<dbReference type="InterPro" id="IPR023707">
    <property type="entry name" value="OM_assembly_BamA"/>
</dbReference>
<comment type="similarity">
    <text evidence="8">Belongs to the BamA family.</text>
</comment>
<dbReference type="EMBL" id="SMLM01000004">
    <property type="protein sequence ID" value="TFY99348.1"/>
    <property type="molecule type" value="Genomic_DNA"/>
</dbReference>
<evidence type="ECO:0000256" key="4">
    <source>
        <dbReference type="ARBA" id="ARBA00022729"/>
    </source>
</evidence>
<accession>A0A4Z0BN20</accession>
<evidence type="ECO:0000313" key="11">
    <source>
        <dbReference type="EMBL" id="TFY99348.1"/>
    </source>
</evidence>
<dbReference type="Gene3D" id="2.40.160.50">
    <property type="entry name" value="membrane protein fhac: a member of the omp85/tpsb transporter family"/>
    <property type="match status" value="1"/>
</dbReference>
<evidence type="ECO:0000256" key="9">
    <source>
        <dbReference type="NCBIfam" id="TIGR03303"/>
    </source>
</evidence>
<feature type="signal peptide" evidence="8">
    <location>
        <begin position="1"/>
        <end position="27"/>
    </location>
</feature>